<dbReference type="Gene3D" id="3.40.50.300">
    <property type="entry name" value="P-loop containing nucleotide triphosphate hydrolases"/>
    <property type="match status" value="1"/>
</dbReference>
<dbReference type="InterPro" id="IPR027417">
    <property type="entry name" value="P-loop_NTPase"/>
</dbReference>
<dbReference type="AlphaFoldDB" id="A0A644WY33"/>
<evidence type="ECO:0000313" key="1">
    <source>
        <dbReference type="EMBL" id="MPM08709.1"/>
    </source>
</evidence>
<dbReference type="PANTHER" id="PTHR34301:SF8">
    <property type="entry name" value="ATPASE DOMAIN-CONTAINING PROTEIN"/>
    <property type="match status" value="1"/>
</dbReference>
<gene>
    <name evidence="1" type="ORF">SDC9_55023</name>
</gene>
<organism evidence="1">
    <name type="scientific">bioreactor metagenome</name>
    <dbReference type="NCBI Taxonomy" id="1076179"/>
    <lineage>
        <taxon>unclassified sequences</taxon>
        <taxon>metagenomes</taxon>
        <taxon>ecological metagenomes</taxon>
    </lineage>
</organism>
<protein>
    <submittedName>
        <fullName evidence="1">Uncharacterized protein</fullName>
    </submittedName>
</protein>
<dbReference type="Pfam" id="PF14516">
    <property type="entry name" value="AAA_35"/>
    <property type="match status" value="1"/>
</dbReference>
<accession>A0A644WY33</accession>
<proteinExistence type="predicted"/>
<comment type="caution">
    <text evidence="1">The sequence shown here is derived from an EMBL/GenBank/DDBJ whole genome shotgun (WGS) entry which is preliminary data.</text>
</comment>
<reference evidence="1" key="1">
    <citation type="submission" date="2019-08" db="EMBL/GenBank/DDBJ databases">
        <authorList>
            <person name="Kucharzyk K."/>
            <person name="Murdoch R.W."/>
            <person name="Higgins S."/>
            <person name="Loffler F."/>
        </authorList>
    </citation>
    <scope>NUCLEOTIDE SEQUENCE</scope>
</reference>
<dbReference type="EMBL" id="VSSQ01001482">
    <property type="protein sequence ID" value="MPM08709.1"/>
    <property type="molecule type" value="Genomic_DNA"/>
</dbReference>
<name>A0A644WY33_9ZZZZ</name>
<dbReference type="PANTHER" id="PTHR34301">
    <property type="entry name" value="DNA-BINDING PROTEIN-RELATED"/>
    <property type="match status" value="1"/>
</dbReference>
<sequence length="687" mass="79673">MGTIDPDLIKYLQRENPKSIDILSCFLNDFDVGFGAKRQLYNTSLYAFLMKPTETFAETFGLSCEVLLIYSNYPEMQARTMQSISAILSSDPAKGRAETLICIIVSDAIGAKEWVSTYTIEQQDLRSYVVFETDDLLLTKKKNVLPEFRKQLNERDLFDIQLPLLDDLYFFGRDEILSSIIDSIKKCENRGIFGLRKTGKTSLLYKVKRVVEQSLKGRVLFYDAKNVKIRNRTGSELLNLITIDIARELNLTNKIDTNLTSSVRIAEQFEEIVRQIPFGDRIVLIFDEIEFISFQAPFNEHWKKDYFDLWQTIWSVQSTYRNLCFIVSGVNASICEISSINHIQNPLFGIIKADYLQGLGREDIYNMSRRIGKRMGLKFEHDAIDYLHKRYGGHPLLTRLALSYENKKACEKPILFTVTMLKSNESIRETELAPFCQHIVDVLDDYYNDEYILLELLACDNIADFMELSDSPIITNHLINYGLLFFYNGIPKIGIPVVGEYIRSKEARKHGRQLAKHIIQPQERRTWAHSNTQTIISYMRQLETLIFKQKLPLLFGSNSFPQAEKLVTLPVAQSEDEFRTFISTFYKCFVESISNYGASIGKGNYFWTEIRGRYPNLFRALLRIKAYRNWSEHLKLNEDMQKVFDDFIYEDLEGKQFHLVKDGFFILQQCTINSLMLAISVEINNLS</sequence>
<dbReference type="SUPFAM" id="SSF52540">
    <property type="entry name" value="P-loop containing nucleoside triphosphate hydrolases"/>
    <property type="match status" value="1"/>
</dbReference>